<feature type="binding site" evidence="3">
    <location>
        <position position="83"/>
    </location>
    <ligand>
        <name>Cu cation</name>
        <dbReference type="ChEBI" id="CHEBI:23378"/>
    </ligand>
</feature>
<keyword evidence="4" id="KW-1015">Disulfide bond</keyword>
<keyword evidence="3" id="KW-0479">Metal-binding</keyword>
<reference evidence="5 6" key="1">
    <citation type="submission" date="2020-02" db="EMBL/GenBank/DDBJ databases">
        <title>Rhodobacter algicola sp. nov., isolated from microalga culture.</title>
        <authorList>
            <person name="Park C.-Y."/>
        </authorList>
    </citation>
    <scope>NUCLEOTIDE SEQUENCE [LARGE SCALE GENOMIC DNA]</scope>
    <source>
        <strain evidence="5 6">ETT8</strain>
    </source>
</reference>
<evidence type="ECO:0000256" key="4">
    <source>
        <dbReference type="PIRSR" id="PIRSR603782-2"/>
    </source>
</evidence>
<feature type="disulfide bond" description="Redox-active" evidence="4">
    <location>
        <begin position="79"/>
        <end position="83"/>
    </location>
</feature>
<dbReference type="RefSeq" id="WP_164614507.1">
    <property type="nucleotide sequence ID" value="NZ_JAAIKE010000007.1"/>
</dbReference>
<comment type="similarity">
    <text evidence="1">Belongs to the SCO1/2 family.</text>
</comment>
<evidence type="ECO:0000313" key="5">
    <source>
        <dbReference type="EMBL" id="NEX48120.1"/>
    </source>
</evidence>
<sequence length="207" mass="22382">MTRFYAALAAAAVAGLLGGTGLYVYLKQEDDAFAQCRGGQVGGGDIGGPFTLVDESGATVTDADVLTKPSLIYFGYTFCPDVCPLDAARNADAVDLLEEMGVDVTPVFISVDPERDTPEVLAEFTDNLHPKMIGLTGTPEQVRTASQAYKTFYRKQDGDPDYYLVDHSTFTYLTLPGVGFVDFFRRDDTAEQMAQRVACFAANAPSR</sequence>
<evidence type="ECO:0000256" key="3">
    <source>
        <dbReference type="PIRSR" id="PIRSR603782-1"/>
    </source>
</evidence>
<evidence type="ECO:0000313" key="6">
    <source>
        <dbReference type="Proteomes" id="UP000481421"/>
    </source>
</evidence>
<dbReference type="Proteomes" id="UP000481421">
    <property type="component" value="Unassembled WGS sequence"/>
</dbReference>
<keyword evidence="6" id="KW-1185">Reference proteome</keyword>
<dbReference type="PANTHER" id="PTHR12151:SF25">
    <property type="entry name" value="LINALOOL DEHYDRATASE_ISOMERASE DOMAIN-CONTAINING PROTEIN"/>
    <property type="match status" value="1"/>
</dbReference>
<dbReference type="CDD" id="cd02968">
    <property type="entry name" value="SCO"/>
    <property type="match status" value="1"/>
</dbReference>
<evidence type="ECO:0000256" key="1">
    <source>
        <dbReference type="ARBA" id="ARBA00010996"/>
    </source>
</evidence>
<accession>A0A6B3RPS8</accession>
<dbReference type="GO" id="GO:0046872">
    <property type="term" value="F:metal ion binding"/>
    <property type="evidence" value="ECO:0007669"/>
    <property type="project" value="UniProtKB-KW"/>
</dbReference>
<dbReference type="Pfam" id="PF02630">
    <property type="entry name" value="SCO1-SenC"/>
    <property type="match status" value="1"/>
</dbReference>
<feature type="binding site" evidence="3">
    <location>
        <position position="167"/>
    </location>
    <ligand>
        <name>Cu cation</name>
        <dbReference type="ChEBI" id="CHEBI:23378"/>
    </ligand>
</feature>
<dbReference type="Gene3D" id="3.40.30.10">
    <property type="entry name" value="Glutaredoxin"/>
    <property type="match status" value="1"/>
</dbReference>
<dbReference type="EMBL" id="JAAIKE010000007">
    <property type="protein sequence ID" value="NEX48120.1"/>
    <property type="molecule type" value="Genomic_DNA"/>
</dbReference>
<feature type="binding site" evidence="3">
    <location>
        <position position="79"/>
    </location>
    <ligand>
        <name>Cu cation</name>
        <dbReference type="ChEBI" id="CHEBI:23378"/>
    </ligand>
</feature>
<organism evidence="5 6">
    <name type="scientific">Pseudotabrizicola algicola</name>
    <dbReference type="NCBI Taxonomy" id="2709381"/>
    <lineage>
        <taxon>Bacteria</taxon>
        <taxon>Pseudomonadati</taxon>
        <taxon>Pseudomonadota</taxon>
        <taxon>Alphaproteobacteria</taxon>
        <taxon>Rhodobacterales</taxon>
        <taxon>Paracoccaceae</taxon>
        <taxon>Pseudotabrizicola</taxon>
    </lineage>
</organism>
<name>A0A6B3RPS8_9RHOB</name>
<proteinExistence type="inferred from homology"/>
<dbReference type="PANTHER" id="PTHR12151">
    <property type="entry name" value="ELECTRON TRANSPORT PROTIN SCO1/SENC FAMILY MEMBER"/>
    <property type="match status" value="1"/>
</dbReference>
<dbReference type="InterPro" id="IPR003782">
    <property type="entry name" value="SCO1/SenC"/>
</dbReference>
<dbReference type="InterPro" id="IPR036249">
    <property type="entry name" value="Thioredoxin-like_sf"/>
</dbReference>
<dbReference type="FunFam" id="3.40.30.10:FF:000013">
    <property type="entry name" value="Blast:Protein SCO1 homolog, mitochondrial"/>
    <property type="match status" value="1"/>
</dbReference>
<evidence type="ECO:0000256" key="2">
    <source>
        <dbReference type="ARBA" id="ARBA00023008"/>
    </source>
</evidence>
<gene>
    <name evidence="5" type="ORF">G3572_18065</name>
</gene>
<dbReference type="AlphaFoldDB" id="A0A6B3RPS8"/>
<dbReference type="SUPFAM" id="SSF52833">
    <property type="entry name" value="Thioredoxin-like"/>
    <property type="match status" value="1"/>
</dbReference>
<protein>
    <submittedName>
        <fullName evidence="5">SCO family protein</fullName>
    </submittedName>
</protein>
<comment type="caution">
    <text evidence="5">The sequence shown here is derived from an EMBL/GenBank/DDBJ whole genome shotgun (WGS) entry which is preliminary data.</text>
</comment>
<keyword evidence="2 3" id="KW-0186">Copper</keyword>